<evidence type="ECO:0000313" key="3">
    <source>
        <dbReference type="Proteomes" id="UP000077701"/>
    </source>
</evidence>
<protein>
    <submittedName>
        <fullName evidence="2">Putative D-alanyl-D-alanine carboxypeptidase</fullName>
    </submittedName>
</protein>
<dbReference type="Pfam" id="PF00144">
    <property type="entry name" value="Beta-lactamase"/>
    <property type="match status" value="1"/>
</dbReference>
<accession>A0A171DJT5</accession>
<reference evidence="2 3" key="1">
    <citation type="journal article" date="2016" name="Genome Announc.">
        <title>Draft Genome Sequence of Planomonospora sphaerica JCM9374, a Rare Actinomycete.</title>
        <authorList>
            <person name="Dohra H."/>
            <person name="Suzuki T."/>
            <person name="Inoue Y."/>
            <person name="Kodani S."/>
        </authorList>
    </citation>
    <scope>NUCLEOTIDE SEQUENCE [LARGE SCALE GENOMIC DNA]</scope>
    <source>
        <strain evidence="2 3">JCM 9374</strain>
    </source>
</reference>
<evidence type="ECO:0000313" key="2">
    <source>
        <dbReference type="EMBL" id="GAT69076.1"/>
    </source>
</evidence>
<dbReference type="GO" id="GO:0004180">
    <property type="term" value="F:carboxypeptidase activity"/>
    <property type="evidence" value="ECO:0007669"/>
    <property type="project" value="UniProtKB-KW"/>
</dbReference>
<keyword evidence="2" id="KW-0121">Carboxypeptidase</keyword>
<dbReference type="AlphaFoldDB" id="A0A171DJT5"/>
<proteinExistence type="predicted"/>
<reference evidence="3" key="2">
    <citation type="submission" date="2016-04" db="EMBL/GenBank/DDBJ databases">
        <title>Planomonospora sphaerica JCM9374 whole genome shotgun sequence.</title>
        <authorList>
            <person name="Suzuki T."/>
            <person name="Dohra H."/>
            <person name="Kodani S."/>
        </authorList>
    </citation>
    <scope>NUCLEOTIDE SEQUENCE [LARGE SCALE GENOMIC DNA]</scope>
    <source>
        <strain evidence="3">JCM 9374</strain>
    </source>
</reference>
<dbReference type="InterPro" id="IPR012338">
    <property type="entry name" value="Beta-lactam/transpept-like"/>
</dbReference>
<feature type="domain" description="Beta-lactamase-related" evidence="1">
    <location>
        <begin position="30"/>
        <end position="363"/>
    </location>
</feature>
<dbReference type="STRING" id="161355.PS9374_04743"/>
<dbReference type="PANTHER" id="PTHR46825">
    <property type="entry name" value="D-ALANYL-D-ALANINE-CARBOXYPEPTIDASE/ENDOPEPTIDASE AMPH"/>
    <property type="match status" value="1"/>
</dbReference>
<name>A0A171DJT5_9ACTN</name>
<dbReference type="EMBL" id="BDCX01000012">
    <property type="protein sequence ID" value="GAT69076.1"/>
    <property type="molecule type" value="Genomic_DNA"/>
</dbReference>
<comment type="caution">
    <text evidence="2">The sequence shown here is derived from an EMBL/GenBank/DDBJ whole genome shotgun (WGS) entry which is preliminary data.</text>
</comment>
<dbReference type="SUPFAM" id="SSF56601">
    <property type="entry name" value="beta-lactamase/transpeptidase-like"/>
    <property type="match status" value="1"/>
</dbReference>
<dbReference type="Proteomes" id="UP000077701">
    <property type="component" value="Unassembled WGS sequence"/>
</dbReference>
<dbReference type="InterPro" id="IPR001466">
    <property type="entry name" value="Beta-lactam-related"/>
</dbReference>
<keyword evidence="3" id="KW-1185">Reference proteome</keyword>
<gene>
    <name evidence="2" type="ORF">PS9374_04743</name>
</gene>
<sequence>MALGIAAAGAAGADASPRRDLRSTLQHDADELLKYGTPGVLVGLDRARGDVTVRSGFGDLAGRTPVPWDAKFRIGSFTKTYVAATVLQLAGERRLSLDDTVHRWLPGLLTGKGIDARTITVRQLLQHTTPLPDYTRKLTMIMSEKEFQKNRYKTLTDEQLVRMAMSLPARDLSKGRWEYSNTNYTLLGMIIKRATGNPWQEEVRDRILRPLGLRNTFIPKTEPAVPRPHAIGYERFPGEGASQEDPKYGEFIDATRINPSLAGAAGAMISTTDDSNRFLRALLGGRVLKPAQLAEMKKTVPTSAAFQGFLPGARYGLGIMYISNSCGGHWSHGGDIFGYMTRNGVTPDGSRSVVVSLNTDSLKPEPGVPNPTKDITLELIDHALCGGR</sequence>
<dbReference type="InterPro" id="IPR050491">
    <property type="entry name" value="AmpC-like"/>
</dbReference>
<organism evidence="2 3">
    <name type="scientific">Planomonospora sphaerica</name>
    <dbReference type="NCBI Taxonomy" id="161355"/>
    <lineage>
        <taxon>Bacteria</taxon>
        <taxon>Bacillati</taxon>
        <taxon>Actinomycetota</taxon>
        <taxon>Actinomycetes</taxon>
        <taxon>Streptosporangiales</taxon>
        <taxon>Streptosporangiaceae</taxon>
        <taxon>Planomonospora</taxon>
    </lineage>
</organism>
<dbReference type="Gene3D" id="3.40.710.10">
    <property type="entry name" value="DD-peptidase/beta-lactamase superfamily"/>
    <property type="match status" value="1"/>
</dbReference>
<dbReference type="PANTHER" id="PTHR46825:SF7">
    <property type="entry name" value="D-ALANYL-D-ALANINE CARBOXYPEPTIDASE"/>
    <property type="match status" value="1"/>
</dbReference>
<keyword evidence="2" id="KW-0378">Hydrolase</keyword>
<evidence type="ECO:0000259" key="1">
    <source>
        <dbReference type="Pfam" id="PF00144"/>
    </source>
</evidence>
<keyword evidence="2" id="KW-0645">Protease</keyword>
<dbReference type="OrthoDB" id="3499702at2"/>